<proteinExistence type="predicted"/>
<keyword evidence="1" id="KW-0472">Membrane</keyword>
<evidence type="ECO:0000313" key="3">
    <source>
        <dbReference type="Proteomes" id="UP000315017"/>
    </source>
</evidence>
<evidence type="ECO:0000256" key="1">
    <source>
        <dbReference type="SAM" id="Phobius"/>
    </source>
</evidence>
<sequence>MNIIRIQPEPETRPSSLGKWALGIAMFAAFVIPFLLLIASARYRVFVAQAKHTFGISQIPSKEVRNTSSAATLTPRLVEEAGN</sequence>
<dbReference type="Proteomes" id="UP000315017">
    <property type="component" value="Chromosome"/>
</dbReference>
<organism evidence="2 3">
    <name type="scientific">Anatilimnocola aggregata</name>
    <dbReference type="NCBI Taxonomy" id="2528021"/>
    <lineage>
        <taxon>Bacteria</taxon>
        <taxon>Pseudomonadati</taxon>
        <taxon>Planctomycetota</taxon>
        <taxon>Planctomycetia</taxon>
        <taxon>Pirellulales</taxon>
        <taxon>Pirellulaceae</taxon>
        <taxon>Anatilimnocola</taxon>
    </lineage>
</organism>
<reference evidence="2 3" key="1">
    <citation type="submission" date="2019-02" db="EMBL/GenBank/DDBJ databases">
        <title>Deep-cultivation of Planctomycetes and their phenomic and genomic characterization uncovers novel biology.</title>
        <authorList>
            <person name="Wiegand S."/>
            <person name="Jogler M."/>
            <person name="Boedeker C."/>
            <person name="Pinto D."/>
            <person name="Vollmers J."/>
            <person name="Rivas-Marin E."/>
            <person name="Kohn T."/>
            <person name="Peeters S.H."/>
            <person name="Heuer A."/>
            <person name="Rast P."/>
            <person name="Oberbeckmann S."/>
            <person name="Bunk B."/>
            <person name="Jeske O."/>
            <person name="Meyerdierks A."/>
            <person name="Storesund J.E."/>
            <person name="Kallscheuer N."/>
            <person name="Luecker S."/>
            <person name="Lage O.M."/>
            <person name="Pohl T."/>
            <person name="Merkel B.J."/>
            <person name="Hornburger P."/>
            <person name="Mueller R.-W."/>
            <person name="Bruemmer F."/>
            <person name="Labrenz M."/>
            <person name="Spormann A.M."/>
            <person name="Op den Camp H."/>
            <person name="Overmann J."/>
            <person name="Amann R."/>
            <person name="Jetten M.S.M."/>
            <person name="Mascher T."/>
            <person name="Medema M.H."/>
            <person name="Devos D.P."/>
            <person name="Kaster A.-K."/>
            <person name="Ovreas L."/>
            <person name="Rohde M."/>
            <person name="Galperin M.Y."/>
            <person name="Jogler C."/>
        </authorList>
    </citation>
    <scope>NUCLEOTIDE SEQUENCE [LARGE SCALE GENOMIC DNA]</scope>
    <source>
        <strain evidence="2 3">ETA_A8</strain>
    </source>
</reference>
<evidence type="ECO:0000313" key="2">
    <source>
        <dbReference type="EMBL" id="QDU28783.1"/>
    </source>
</evidence>
<dbReference type="AlphaFoldDB" id="A0A517YEX5"/>
<dbReference type="EMBL" id="CP036274">
    <property type="protein sequence ID" value="QDU28783.1"/>
    <property type="molecule type" value="Genomic_DNA"/>
</dbReference>
<dbReference type="RefSeq" id="WP_145091650.1">
    <property type="nucleotide sequence ID" value="NZ_CP036274.1"/>
</dbReference>
<dbReference type="KEGG" id="aagg:ETAA8_38880"/>
<gene>
    <name evidence="2" type="ORF">ETAA8_38880</name>
</gene>
<protein>
    <submittedName>
        <fullName evidence="2">Uncharacterized protein</fullName>
    </submittedName>
</protein>
<keyword evidence="3" id="KW-1185">Reference proteome</keyword>
<keyword evidence="1" id="KW-0812">Transmembrane</keyword>
<feature type="transmembrane region" description="Helical" evidence="1">
    <location>
        <begin position="20"/>
        <end position="41"/>
    </location>
</feature>
<keyword evidence="1" id="KW-1133">Transmembrane helix</keyword>
<name>A0A517YEX5_9BACT</name>
<accession>A0A517YEX5</accession>